<dbReference type="GO" id="GO:0019843">
    <property type="term" value="F:rRNA binding"/>
    <property type="evidence" value="ECO:0007669"/>
    <property type="project" value="UniProtKB-KW"/>
</dbReference>
<evidence type="ECO:0000256" key="5">
    <source>
        <dbReference type="ARBA" id="ARBA00022490"/>
    </source>
</evidence>
<dbReference type="SMART" id="SM00358">
    <property type="entry name" value="DSRM"/>
    <property type="match status" value="1"/>
</dbReference>
<dbReference type="PROSITE" id="PS50137">
    <property type="entry name" value="DS_RBD"/>
    <property type="match status" value="1"/>
</dbReference>
<dbReference type="PROSITE" id="PS00517">
    <property type="entry name" value="RNASE_3_1"/>
    <property type="match status" value="1"/>
</dbReference>
<dbReference type="Gene3D" id="1.10.1520.10">
    <property type="entry name" value="Ribonuclease III domain"/>
    <property type="match status" value="1"/>
</dbReference>
<comment type="function">
    <text evidence="15">Digests double-stranded RNA. Involved in the processing of primary rRNA transcript to yield the immediate precursors to the large and small rRNAs (23S and 16S). Processes some mRNAs, and tRNAs when they are encoded in the rRNA operon. Processes pre-crRNA and tracrRNA of type II CRISPR loci if present in the organism.</text>
</comment>
<evidence type="ECO:0000256" key="14">
    <source>
        <dbReference type="ARBA" id="ARBA00022884"/>
    </source>
</evidence>
<keyword evidence="8 15" id="KW-0819">tRNA processing</keyword>
<dbReference type="GO" id="GO:0046872">
    <property type="term" value="F:metal ion binding"/>
    <property type="evidence" value="ECO:0007669"/>
    <property type="project" value="UniProtKB-KW"/>
</dbReference>
<dbReference type="InterPro" id="IPR014720">
    <property type="entry name" value="dsRBD_dom"/>
</dbReference>
<evidence type="ECO:0000256" key="6">
    <source>
        <dbReference type="ARBA" id="ARBA00022552"/>
    </source>
</evidence>
<dbReference type="NCBIfam" id="TIGR02191">
    <property type="entry name" value="RNaseIII"/>
    <property type="match status" value="1"/>
</dbReference>
<comment type="subcellular location">
    <subcellularLocation>
        <location evidence="2 15">Cytoplasm</location>
    </subcellularLocation>
</comment>
<keyword evidence="11 15" id="KW-0255">Endonuclease</keyword>
<keyword evidence="12 15" id="KW-0378">Hydrolase</keyword>
<dbReference type="GO" id="GO:0010468">
    <property type="term" value="P:regulation of gene expression"/>
    <property type="evidence" value="ECO:0007669"/>
    <property type="project" value="TreeGrafter"/>
</dbReference>
<keyword evidence="6 15" id="KW-0698">rRNA processing</keyword>
<dbReference type="GO" id="GO:0005737">
    <property type="term" value="C:cytoplasm"/>
    <property type="evidence" value="ECO:0007669"/>
    <property type="project" value="UniProtKB-SubCell"/>
</dbReference>
<reference evidence="18" key="1">
    <citation type="submission" date="2019-09" db="EMBL/GenBank/DDBJ databases">
        <title>Characterisation of the sponge microbiome using genome-centric metagenomics.</title>
        <authorList>
            <person name="Engelberts J.P."/>
            <person name="Robbins S.J."/>
            <person name="De Goeij J.M."/>
            <person name="Aranda M."/>
            <person name="Bell S.C."/>
            <person name="Webster N.S."/>
        </authorList>
    </citation>
    <scope>NUCLEOTIDE SEQUENCE</scope>
    <source>
        <strain evidence="18">SB0664_bin_27</strain>
    </source>
</reference>
<dbReference type="CDD" id="cd10845">
    <property type="entry name" value="DSRM_RNAse_III_family"/>
    <property type="match status" value="1"/>
</dbReference>
<gene>
    <name evidence="15 18" type="primary">rnc</name>
    <name evidence="18" type="ORF">F4Y42_05645</name>
</gene>
<dbReference type="PROSITE" id="PS50142">
    <property type="entry name" value="RNASE_3_2"/>
    <property type="match status" value="1"/>
</dbReference>
<name>A0A6B0YQL5_9CHLR</name>
<protein>
    <recommendedName>
        <fullName evidence="15">Ribonuclease 3</fullName>
        <ecNumber evidence="15">3.1.26.3</ecNumber>
    </recommendedName>
    <alternativeName>
        <fullName evidence="15">Ribonuclease III</fullName>
        <shortName evidence="15">RNase III</shortName>
    </alternativeName>
</protein>
<dbReference type="PANTHER" id="PTHR11207:SF0">
    <property type="entry name" value="RIBONUCLEASE 3"/>
    <property type="match status" value="1"/>
</dbReference>
<dbReference type="SUPFAM" id="SSF69065">
    <property type="entry name" value="RNase III domain-like"/>
    <property type="match status" value="1"/>
</dbReference>
<keyword evidence="15" id="KW-0699">rRNA-binding</keyword>
<evidence type="ECO:0000256" key="2">
    <source>
        <dbReference type="ARBA" id="ARBA00004496"/>
    </source>
</evidence>
<evidence type="ECO:0000256" key="10">
    <source>
        <dbReference type="ARBA" id="ARBA00022723"/>
    </source>
</evidence>
<evidence type="ECO:0000256" key="9">
    <source>
        <dbReference type="ARBA" id="ARBA00022722"/>
    </source>
</evidence>
<evidence type="ECO:0000256" key="1">
    <source>
        <dbReference type="ARBA" id="ARBA00000109"/>
    </source>
</evidence>
<evidence type="ECO:0000259" key="17">
    <source>
        <dbReference type="PROSITE" id="PS50142"/>
    </source>
</evidence>
<keyword evidence="7 15" id="KW-0507">mRNA processing</keyword>
<feature type="domain" description="RNase III" evidence="17">
    <location>
        <begin position="8"/>
        <end position="138"/>
    </location>
</feature>
<organism evidence="18">
    <name type="scientific">Caldilineaceae bacterium SB0664_bin_27</name>
    <dbReference type="NCBI Taxonomy" id="2605260"/>
    <lineage>
        <taxon>Bacteria</taxon>
        <taxon>Bacillati</taxon>
        <taxon>Chloroflexota</taxon>
        <taxon>Caldilineae</taxon>
        <taxon>Caldilineales</taxon>
        <taxon>Caldilineaceae</taxon>
    </lineage>
</organism>
<evidence type="ECO:0000256" key="3">
    <source>
        <dbReference type="ARBA" id="ARBA00010183"/>
    </source>
</evidence>
<keyword evidence="10 15" id="KW-0479">Metal-binding</keyword>
<dbReference type="InterPro" id="IPR011907">
    <property type="entry name" value="RNase_III"/>
</dbReference>
<dbReference type="HAMAP" id="MF_00104">
    <property type="entry name" value="RNase_III"/>
    <property type="match status" value="1"/>
</dbReference>
<dbReference type="PANTHER" id="PTHR11207">
    <property type="entry name" value="RIBONUCLEASE III"/>
    <property type="match status" value="1"/>
</dbReference>
<dbReference type="GO" id="GO:0006364">
    <property type="term" value="P:rRNA processing"/>
    <property type="evidence" value="ECO:0007669"/>
    <property type="project" value="UniProtKB-UniRule"/>
</dbReference>
<evidence type="ECO:0000256" key="4">
    <source>
        <dbReference type="ARBA" id="ARBA00011738"/>
    </source>
</evidence>
<comment type="catalytic activity">
    <reaction evidence="1 15">
        <text>Endonucleolytic cleavage to 5'-phosphomonoester.</text>
        <dbReference type="EC" id="3.1.26.3"/>
    </reaction>
</comment>
<dbReference type="FunFam" id="1.10.1520.10:FF:000001">
    <property type="entry name" value="Ribonuclease 3"/>
    <property type="match status" value="1"/>
</dbReference>
<comment type="cofactor">
    <cofactor evidence="15">
        <name>Mg(2+)</name>
        <dbReference type="ChEBI" id="CHEBI:18420"/>
    </cofactor>
</comment>
<dbReference type="AlphaFoldDB" id="A0A6B0YQL5"/>
<evidence type="ECO:0000256" key="7">
    <source>
        <dbReference type="ARBA" id="ARBA00022664"/>
    </source>
</evidence>
<evidence type="ECO:0000256" key="8">
    <source>
        <dbReference type="ARBA" id="ARBA00022694"/>
    </source>
</evidence>
<keyword evidence="14 15" id="KW-0694">RNA-binding</keyword>
<comment type="caution">
    <text evidence="18">The sequence shown here is derived from an EMBL/GenBank/DDBJ whole genome shotgun (WGS) entry which is preliminary data.</text>
</comment>
<dbReference type="GO" id="GO:0004525">
    <property type="term" value="F:ribonuclease III activity"/>
    <property type="evidence" value="ECO:0007669"/>
    <property type="project" value="UniProtKB-UniRule"/>
</dbReference>
<feature type="binding site" evidence="15">
    <location>
        <position position="51"/>
    </location>
    <ligand>
        <name>Mg(2+)</name>
        <dbReference type="ChEBI" id="CHEBI:18420"/>
    </ligand>
</feature>
<dbReference type="EMBL" id="VXRG01000049">
    <property type="protein sequence ID" value="MXY92917.1"/>
    <property type="molecule type" value="Genomic_DNA"/>
</dbReference>
<dbReference type="InterPro" id="IPR000999">
    <property type="entry name" value="RNase_III_dom"/>
</dbReference>
<keyword evidence="9 15" id="KW-0540">Nuclease</keyword>
<evidence type="ECO:0000256" key="11">
    <source>
        <dbReference type="ARBA" id="ARBA00022759"/>
    </source>
</evidence>
<evidence type="ECO:0000259" key="16">
    <source>
        <dbReference type="PROSITE" id="PS50137"/>
    </source>
</evidence>
<sequence length="262" mass="29784">MELQHDSLNELEEAVGVRFNDRALLQRAFVHRSYLHEAEDDSKLQDNQRLEFLGDAVLSFVVSELLFRRYPERREGELTNLRSALVKRETLSRFARELGLGDSLLLGRGEEESGGRGRHTTLCDTYEAFIGAFYLDQGLSALRQFLEPRLIEEIGRVAQHALTKDPKSRLQEWVQAAMGQTPRYRTVHTEGPDHARLFTRQVTIGKQPYGVGQGQSKQEAEQAAAAMALFRLGQTIHGYEDSGLAEEYELASVEMEEMKSER</sequence>
<dbReference type="SUPFAM" id="SSF54768">
    <property type="entry name" value="dsRNA-binding domain-like"/>
    <property type="match status" value="1"/>
</dbReference>
<keyword evidence="13 15" id="KW-0460">Magnesium</keyword>
<comment type="subunit">
    <text evidence="4 15">Homodimer.</text>
</comment>
<feature type="binding site" evidence="15">
    <location>
        <position position="124"/>
    </location>
    <ligand>
        <name>Mg(2+)</name>
        <dbReference type="ChEBI" id="CHEBI:18420"/>
    </ligand>
</feature>
<feature type="binding site" evidence="15">
    <location>
        <position position="127"/>
    </location>
    <ligand>
        <name>Mg(2+)</name>
        <dbReference type="ChEBI" id="CHEBI:18420"/>
    </ligand>
</feature>
<evidence type="ECO:0000313" key="18">
    <source>
        <dbReference type="EMBL" id="MXY92917.1"/>
    </source>
</evidence>
<feature type="active site" evidence="15">
    <location>
        <position position="55"/>
    </location>
</feature>
<evidence type="ECO:0000256" key="13">
    <source>
        <dbReference type="ARBA" id="ARBA00022842"/>
    </source>
</evidence>
<comment type="similarity">
    <text evidence="3">Belongs to the ribonuclease III family.</text>
</comment>
<proteinExistence type="inferred from homology"/>
<dbReference type="Pfam" id="PF00035">
    <property type="entry name" value="dsrm"/>
    <property type="match status" value="1"/>
</dbReference>
<evidence type="ECO:0000256" key="12">
    <source>
        <dbReference type="ARBA" id="ARBA00022801"/>
    </source>
</evidence>
<dbReference type="SMART" id="SM00535">
    <property type="entry name" value="RIBOc"/>
    <property type="match status" value="1"/>
</dbReference>
<dbReference type="Gene3D" id="3.30.160.20">
    <property type="match status" value="1"/>
</dbReference>
<dbReference type="GO" id="GO:0003725">
    <property type="term" value="F:double-stranded RNA binding"/>
    <property type="evidence" value="ECO:0007669"/>
    <property type="project" value="TreeGrafter"/>
</dbReference>
<dbReference type="CDD" id="cd00593">
    <property type="entry name" value="RIBOc"/>
    <property type="match status" value="1"/>
</dbReference>
<accession>A0A6B0YQL5</accession>
<evidence type="ECO:0000256" key="15">
    <source>
        <dbReference type="HAMAP-Rule" id="MF_00104"/>
    </source>
</evidence>
<dbReference type="GO" id="GO:0008033">
    <property type="term" value="P:tRNA processing"/>
    <property type="evidence" value="ECO:0007669"/>
    <property type="project" value="UniProtKB-KW"/>
</dbReference>
<dbReference type="FunFam" id="3.30.160.20:FF:000003">
    <property type="entry name" value="Ribonuclease 3"/>
    <property type="match status" value="1"/>
</dbReference>
<dbReference type="GO" id="GO:0006397">
    <property type="term" value="P:mRNA processing"/>
    <property type="evidence" value="ECO:0007669"/>
    <property type="project" value="UniProtKB-UniRule"/>
</dbReference>
<dbReference type="EC" id="3.1.26.3" evidence="15"/>
<dbReference type="Pfam" id="PF14622">
    <property type="entry name" value="Ribonucleas_3_3"/>
    <property type="match status" value="1"/>
</dbReference>
<dbReference type="InterPro" id="IPR036389">
    <property type="entry name" value="RNase_III_sf"/>
</dbReference>
<dbReference type="GO" id="GO:0042802">
    <property type="term" value="F:identical protein binding"/>
    <property type="evidence" value="ECO:0007669"/>
    <property type="project" value="UniProtKB-ARBA"/>
</dbReference>
<feature type="domain" description="DRBM" evidence="16">
    <location>
        <begin position="165"/>
        <end position="234"/>
    </location>
</feature>
<feature type="active site" evidence="15">
    <location>
        <position position="127"/>
    </location>
</feature>
<keyword evidence="5 15" id="KW-0963">Cytoplasm</keyword>